<dbReference type="Proteomes" id="UP000223913">
    <property type="component" value="Unassembled WGS sequence"/>
</dbReference>
<dbReference type="RefSeq" id="WP_099153563.1">
    <property type="nucleotide sequence ID" value="NZ_PDUD01000034.1"/>
</dbReference>
<dbReference type="EMBL" id="PDUD01000034">
    <property type="protein sequence ID" value="PHN03123.1"/>
    <property type="molecule type" value="Genomic_DNA"/>
</dbReference>
<dbReference type="OrthoDB" id="9945710at2"/>
<accession>A0A2D0N5S3</accession>
<gene>
    <name evidence="2" type="ORF">CRP01_29015</name>
</gene>
<feature type="compositionally biased region" description="Basic and acidic residues" evidence="1">
    <location>
        <begin position="120"/>
        <end position="132"/>
    </location>
</feature>
<evidence type="ECO:0000313" key="3">
    <source>
        <dbReference type="Proteomes" id="UP000223913"/>
    </source>
</evidence>
<evidence type="ECO:0008006" key="4">
    <source>
        <dbReference type="Google" id="ProtNLM"/>
    </source>
</evidence>
<evidence type="ECO:0000256" key="1">
    <source>
        <dbReference type="SAM" id="MobiDB-lite"/>
    </source>
</evidence>
<dbReference type="AlphaFoldDB" id="A0A2D0N5S3"/>
<feature type="region of interest" description="Disordered" evidence="1">
    <location>
        <begin position="111"/>
        <end position="138"/>
    </location>
</feature>
<sequence length="138" mass="16194">MKSIKGLLTIIGLLSLGFVGGFFTHRQVTIQQVQKVREIGQAPGFQRHLLQFLEPSADQREQLEPIISRYAQQMGEQWREHRAERKVLVDAMHEEIKPLLTSDQLQKLDDFSKRFRTRRDKNGKSRREKRPEQTGLEQ</sequence>
<reference evidence="2 3" key="1">
    <citation type="submission" date="2017-10" db="EMBL/GenBank/DDBJ databases">
        <title>The draft genome sequence of Lewinella nigricans NBRC 102662.</title>
        <authorList>
            <person name="Wang K."/>
        </authorList>
    </citation>
    <scope>NUCLEOTIDE SEQUENCE [LARGE SCALE GENOMIC DNA]</scope>
    <source>
        <strain evidence="2 3">NBRC 102662</strain>
    </source>
</reference>
<comment type="caution">
    <text evidence="2">The sequence shown here is derived from an EMBL/GenBank/DDBJ whole genome shotgun (WGS) entry which is preliminary data.</text>
</comment>
<evidence type="ECO:0000313" key="2">
    <source>
        <dbReference type="EMBL" id="PHN03123.1"/>
    </source>
</evidence>
<name>A0A2D0N5S3_FLAN2</name>
<organism evidence="2 3">
    <name type="scientific">Flavilitoribacter nigricans (strain ATCC 23147 / DSM 23189 / NBRC 102662 / NCIMB 1420 / SS-2)</name>
    <name type="common">Lewinella nigricans</name>
    <dbReference type="NCBI Taxonomy" id="1122177"/>
    <lineage>
        <taxon>Bacteria</taxon>
        <taxon>Pseudomonadati</taxon>
        <taxon>Bacteroidota</taxon>
        <taxon>Saprospiria</taxon>
        <taxon>Saprospirales</taxon>
        <taxon>Lewinellaceae</taxon>
        <taxon>Flavilitoribacter</taxon>
    </lineage>
</organism>
<protein>
    <recommendedName>
        <fullName evidence="4">Periplasmic heavy metal sensor</fullName>
    </recommendedName>
</protein>
<keyword evidence="3" id="KW-1185">Reference proteome</keyword>
<proteinExistence type="predicted"/>